<dbReference type="KEGG" id="gox:GOX1280"/>
<dbReference type="Proteomes" id="UP000006375">
    <property type="component" value="Chromosome"/>
</dbReference>
<proteinExistence type="predicted"/>
<keyword evidence="2" id="KW-0812">Transmembrane</keyword>
<name>Q5FRF5_GLUOX</name>
<dbReference type="EMBL" id="CP000009">
    <property type="protein sequence ID" value="AAW61041.1"/>
    <property type="molecule type" value="Genomic_DNA"/>
</dbReference>
<dbReference type="PANTHER" id="PTHR21461:SF69">
    <property type="entry name" value="GLYCOSYLTRANSFERASE FAMILY 92 PROTEIN"/>
    <property type="match status" value="1"/>
</dbReference>
<evidence type="ECO:0000313" key="4">
    <source>
        <dbReference type="EMBL" id="AAW61041.1"/>
    </source>
</evidence>
<dbReference type="HOGENOM" id="CLU_424388_0_0_5"/>
<gene>
    <name evidence="4" type="ordered locus">GOX1280</name>
</gene>
<dbReference type="STRING" id="290633.GOX1280"/>
<dbReference type="eggNOG" id="COG0463">
    <property type="taxonomic scope" value="Bacteria"/>
</dbReference>
<comment type="subcellular location">
    <subcellularLocation>
        <location evidence="1">Membrane</location>
        <topology evidence="1">Single-pass membrane protein</topology>
    </subcellularLocation>
</comment>
<accession>Q5FRF5</accession>
<evidence type="ECO:0000256" key="3">
    <source>
        <dbReference type="ARBA" id="ARBA00022989"/>
    </source>
</evidence>
<organism evidence="4 5">
    <name type="scientific">Gluconobacter oxydans (strain 621H)</name>
    <name type="common">Gluconobacter suboxydans</name>
    <dbReference type="NCBI Taxonomy" id="290633"/>
    <lineage>
        <taxon>Bacteria</taxon>
        <taxon>Pseudomonadati</taxon>
        <taxon>Pseudomonadota</taxon>
        <taxon>Alphaproteobacteria</taxon>
        <taxon>Acetobacterales</taxon>
        <taxon>Acetobacteraceae</taxon>
        <taxon>Gluconobacter</taxon>
    </lineage>
</organism>
<dbReference type="CAZy" id="GT2">
    <property type="family name" value="Glycosyltransferase Family 2"/>
</dbReference>
<keyword evidence="3" id="KW-1133">Transmembrane helix</keyword>
<protein>
    <recommendedName>
        <fullName evidence="6">Glycosyl transferase family 2</fullName>
    </recommendedName>
</protein>
<evidence type="ECO:0008006" key="6">
    <source>
        <dbReference type="Google" id="ProtNLM"/>
    </source>
</evidence>
<keyword evidence="5" id="KW-1185">Reference proteome</keyword>
<dbReference type="AlphaFoldDB" id="Q5FRF5"/>
<dbReference type="GO" id="GO:0005737">
    <property type="term" value="C:cytoplasm"/>
    <property type="evidence" value="ECO:0007669"/>
    <property type="project" value="TreeGrafter"/>
</dbReference>
<evidence type="ECO:0000256" key="1">
    <source>
        <dbReference type="ARBA" id="ARBA00004167"/>
    </source>
</evidence>
<dbReference type="RefSeq" id="WP_011252833.1">
    <property type="nucleotide sequence ID" value="NC_006677.1"/>
</dbReference>
<dbReference type="GO" id="GO:0016020">
    <property type="term" value="C:membrane"/>
    <property type="evidence" value="ECO:0007669"/>
    <property type="project" value="UniProtKB-SubCell"/>
</dbReference>
<evidence type="ECO:0000256" key="2">
    <source>
        <dbReference type="ARBA" id="ARBA00022692"/>
    </source>
</evidence>
<sequence length="670" mass="76399">MAAFYKIITFHNAPIVSEENHGELGNLIPGEHERTVLCSPVVAITIPSMPSHVFLVGATHPVPLRVPLSDLSGHIVPLRFEHHSEQSQLAFLHPVLDQYLSAIIPEEPSGYARIEGNRRSVAGWELFRLEPLAANEITQRLELLAERLDHLFARGITVNTLLETIRAETIFGTPELLDAALPFLSTLNLEKIATLLQQDKALCETLVRQMPEDPWAAEGIPLLMHWISQRDTHGKITPASRYECPQNQTVLGVTGLHKDIASFAHACVHAMRRKVTPTRGPAILACVRNEGIYLLEWIAYHRAIGIEWFFLYSNDNDDQSDDILRTLSEQGIITWVNNPIKPGKAAQHKAYGHALSIVPDILDFSWVQVLDGDEFIALDPQRFSNLQDYLLWTETHPVDAISLNWRFVASEPLPEGEETLFRDPLTMRNSRFVRHDVIGDAGSRLVKSMFRPAQVIQSHAHYPVASYRYSTTMCLSDGTPHTWQSPPTGEAASAQFADHIIFEKIGIYHYFYKSPEEWMWKSSRNRGDNPAKQGLDFRNFVDGWIGNFMSQISDDMRSGEDQWMAARRAPFLSELEKLKNLPGMMQVLQNIYTTYRERSALIRNRLQAENIRARHSENNRIFFDLRALLEIRYDRFSRGFERDSKAGCGRQHNEAAWPELHARRNAIRLI</sequence>
<keyword evidence="3" id="KW-0472">Membrane</keyword>
<reference evidence="4 5" key="1">
    <citation type="journal article" date="2005" name="Nat. Biotechnol.">
        <title>Complete genome sequence of the acetic acid bacterium Gluconobacter oxydans.</title>
        <authorList>
            <person name="Prust C."/>
            <person name="Hoffmeister M."/>
            <person name="Liesegang H."/>
            <person name="Wiezer A."/>
            <person name="Fricke W.F."/>
            <person name="Ehrenreich A."/>
            <person name="Gottschalk G."/>
            <person name="Deppenmeier U."/>
        </authorList>
    </citation>
    <scope>NUCLEOTIDE SEQUENCE [LARGE SCALE GENOMIC DNA]</scope>
    <source>
        <strain evidence="4 5">621H</strain>
    </source>
</reference>
<evidence type="ECO:0000313" key="5">
    <source>
        <dbReference type="Proteomes" id="UP000006375"/>
    </source>
</evidence>
<dbReference type="PANTHER" id="PTHR21461">
    <property type="entry name" value="GLYCOSYLTRANSFERASE FAMILY 92 PROTEIN"/>
    <property type="match status" value="1"/>
</dbReference>
<dbReference type="GO" id="GO:0016757">
    <property type="term" value="F:glycosyltransferase activity"/>
    <property type="evidence" value="ECO:0007669"/>
    <property type="project" value="TreeGrafter"/>
</dbReference>
<dbReference type="Pfam" id="PF13704">
    <property type="entry name" value="Glyco_tranf_2_4"/>
    <property type="match status" value="1"/>
</dbReference>